<protein>
    <submittedName>
        <fullName evidence="1">Class I SAM-dependent methyltransferase</fullName>
    </submittedName>
</protein>
<dbReference type="GO" id="GO:0032259">
    <property type="term" value="P:methylation"/>
    <property type="evidence" value="ECO:0007669"/>
    <property type="project" value="UniProtKB-KW"/>
</dbReference>
<dbReference type="InterPro" id="IPR008715">
    <property type="entry name" value="SAM-MeTfrase_NodS-like"/>
</dbReference>
<dbReference type="Pfam" id="PF05401">
    <property type="entry name" value="NodS"/>
    <property type="match status" value="1"/>
</dbReference>
<reference evidence="2" key="1">
    <citation type="journal article" date="2019" name="Int. J. Syst. Evol. Microbiol.">
        <title>The Global Catalogue of Microorganisms (GCM) 10K type strain sequencing project: providing services to taxonomists for standard genome sequencing and annotation.</title>
        <authorList>
            <consortium name="The Broad Institute Genomics Platform"/>
            <consortium name="The Broad Institute Genome Sequencing Center for Infectious Disease"/>
            <person name="Wu L."/>
            <person name="Ma J."/>
        </authorList>
    </citation>
    <scope>NUCLEOTIDE SEQUENCE [LARGE SCALE GENOMIC DNA]</scope>
    <source>
        <strain evidence="2">ICMP 6774ER</strain>
    </source>
</reference>
<dbReference type="PANTHER" id="PTHR43861">
    <property type="entry name" value="TRANS-ACONITATE 2-METHYLTRANSFERASE-RELATED"/>
    <property type="match status" value="1"/>
</dbReference>
<evidence type="ECO:0000313" key="1">
    <source>
        <dbReference type="EMBL" id="MFD1934960.1"/>
    </source>
</evidence>
<dbReference type="SUPFAM" id="SSF53335">
    <property type="entry name" value="S-adenosyl-L-methionine-dependent methyltransferases"/>
    <property type="match status" value="1"/>
</dbReference>
<dbReference type="Gene3D" id="3.40.50.150">
    <property type="entry name" value="Vaccinia Virus protein VP39"/>
    <property type="match status" value="1"/>
</dbReference>
<dbReference type="PANTHER" id="PTHR43861:SF1">
    <property type="entry name" value="TRANS-ACONITATE 2-METHYLTRANSFERASE"/>
    <property type="match status" value="1"/>
</dbReference>
<proteinExistence type="predicted"/>
<accession>A0ABW4T1E2</accession>
<sequence length="214" mass="24435">MAELPEHLHRAFFRMMSLLSPRGQGLFLRRYFDWWHRTPDPWRLGTDAYERRKYETTLGEVPGLPYRRILEVGCAEGVFTDVLVARFPSAEVTGIDISARALERARARTGRARFVHADLLSHGLEEGFDLVFCAETLYYVGRADRLRRASERLTGLLADGGVLVLVHPWPEAVSLHRFADSDPAVSLVARRVDTETRRPFAVAVYRRTGLNGRR</sequence>
<keyword evidence="2" id="KW-1185">Reference proteome</keyword>
<name>A0ABW4T1E2_9ACTN</name>
<dbReference type="CDD" id="cd02440">
    <property type="entry name" value="AdoMet_MTases"/>
    <property type="match status" value="1"/>
</dbReference>
<comment type="caution">
    <text evidence="1">The sequence shown here is derived from an EMBL/GenBank/DDBJ whole genome shotgun (WGS) entry which is preliminary data.</text>
</comment>
<dbReference type="InterPro" id="IPR029063">
    <property type="entry name" value="SAM-dependent_MTases_sf"/>
</dbReference>
<dbReference type="EMBL" id="JBHUFV010000038">
    <property type="protein sequence ID" value="MFD1934960.1"/>
    <property type="molecule type" value="Genomic_DNA"/>
</dbReference>
<gene>
    <name evidence="1" type="ORF">ACFSKW_26150</name>
</gene>
<dbReference type="GO" id="GO:0008168">
    <property type="term" value="F:methyltransferase activity"/>
    <property type="evidence" value="ECO:0007669"/>
    <property type="project" value="UniProtKB-KW"/>
</dbReference>
<dbReference type="Proteomes" id="UP001597368">
    <property type="component" value="Unassembled WGS sequence"/>
</dbReference>
<dbReference type="RefSeq" id="WP_379575073.1">
    <property type="nucleotide sequence ID" value="NZ_JBHUFV010000038.1"/>
</dbReference>
<keyword evidence="1" id="KW-0489">Methyltransferase</keyword>
<keyword evidence="1" id="KW-0808">Transferase</keyword>
<organism evidence="1 2">
    <name type="scientific">Nonomuraea mangrovi</name>
    <dbReference type="NCBI Taxonomy" id="2316207"/>
    <lineage>
        <taxon>Bacteria</taxon>
        <taxon>Bacillati</taxon>
        <taxon>Actinomycetota</taxon>
        <taxon>Actinomycetes</taxon>
        <taxon>Streptosporangiales</taxon>
        <taxon>Streptosporangiaceae</taxon>
        <taxon>Nonomuraea</taxon>
    </lineage>
</organism>
<evidence type="ECO:0000313" key="2">
    <source>
        <dbReference type="Proteomes" id="UP001597368"/>
    </source>
</evidence>